<evidence type="ECO:0000256" key="4">
    <source>
        <dbReference type="ARBA" id="ARBA00022475"/>
    </source>
</evidence>
<dbReference type="CDD" id="cd06225">
    <property type="entry name" value="HAMP"/>
    <property type="match status" value="1"/>
</dbReference>
<evidence type="ECO:0000256" key="9">
    <source>
        <dbReference type="ARBA" id="ARBA00022777"/>
    </source>
</evidence>
<evidence type="ECO:0000259" key="16">
    <source>
        <dbReference type="PROSITE" id="PS50885"/>
    </source>
</evidence>
<keyword evidence="5" id="KW-0597">Phosphoprotein</keyword>
<feature type="compositionally biased region" description="Low complexity" evidence="13">
    <location>
        <begin position="377"/>
        <end position="387"/>
    </location>
</feature>
<dbReference type="SUPFAM" id="SSF55874">
    <property type="entry name" value="ATPase domain of HSP90 chaperone/DNA topoisomerase II/histidine kinase"/>
    <property type="match status" value="1"/>
</dbReference>
<dbReference type="SUPFAM" id="SSF47384">
    <property type="entry name" value="Homodimeric domain of signal transducing histidine kinase"/>
    <property type="match status" value="1"/>
</dbReference>
<dbReference type="Proteomes" id="UP000616724">
    <property type="component" value="Unassembled WGS sequence"/>
</dbReference>
<feature type="region of interest" description="Disordered" evidence="13">
    <location>
        <begin position="368"/>
        <end position="387"/>
    </location>
</feature>
<sequence>MRRRLALLAVATASLVLIAFLVPLAVLVRTLAAERATAAATTWAQSVATTAALGDPDTLDAAVRQAAGSSGLPITVFLPGNAFLGAPAPRGPGVELAARGRSITVETPAGREILVAVQGGTRGAVVVRAFVGAERLRQGVGWAWLVLGLIGLALLAVGIAVADRLARSLIRPVGQAAEVSRRLARGDLDARVEPEGPPEIREVGAALNHLAARIRDLLAREREAVADLSHRLRTPVTALRLEVDTMRDRDEAARVGQAVDSVQRMVDQIIREARRFDRDGAAGCDAARVLGDRVAFWSALAEDQDRPLRLDLADGPIVVGVSGPELAACVDLLLENVFAHTPDGTPFTVELTARPGGGARLVISDEGPGFAHPAPVGRGASGASSTGLGLDIARRTAEDSGGRLLARPSPSGGAEVVLELGPGTAPGPDPGRSERDGGESGF</sequence>
<dbReference type="AlphaFoldDB" id="A0A8J3W5B5"/>
<feature type="domain" description="HAMP" evidence="16">
    <location>
        <begin position="167"/>
        <end position="219"/>
    </location>
</feature>
<keyword evidence="12" id="KW-0902">Two-component regulatory system</keyword>
<evidence type="ECO:0000256" key="1">
    <source>
        <dbReference type="ARBA" id="ARBA00000085"/>
    </source>
</evidence>
<keyword evidence="4" id="KW-1003">Cell membrane</keyword>
<dbReference type="InterPro" id="IPR050980">
    <property type="entry name" value="2C_sensor_his_kinase"/>
</dbReference>
<dbReference type="PROSITE" id="PS50109">
    <property type="entry name" value="HIS_KIN"/>
    <property type="match status" value="1"/>
</dbReference>
<evidence type="ECO:0000256" key="5">
    <source>
        <dbReference type="ARBA" id="ARBA00022553"/>
    </source>
</evidence>
<evidence type="ECO:0000256" key="3">
    <source>
        <dbReference type="ARBA" id="ARBA00012438"/>
    </source>
</evidence>
<evidence type="ECO:0000313" key="17">
    <source>
        <dbReference type="EMBL" id="GIH75691.1"/>
    </source>
</evidence>
<feature type="region of interest" description="Disordered" evidence="13">
    <location>
        <begin position="399"/>
        <end position="442"/>
    </location>
</feature>
<keyword evidence="10" id="KW-0067">ATP-binding</keyword>
<dbReference type="SMART" id="SM00388">
    <property type="entry name" value="HisKA"/>
    <property type="match status" value="1"/>
</dbReference>
<gene>
    <name evidence="17" type="ORF">Plo01_21200</name>
</gene>
<dbReference type="GO" id="GO:0005886">
    <property type="term" value="C:plasma membrane"/>
    <property type="evidence" value="ECO:0007669"/>
    <property type="project" value="UniProtKB-SubCell"/>
</dbReference>
<dbReference type="Pfam" id="PF00672">
    <property type="entry name" value="HAMP"/>
    <property type="match status" value="1"/>
</dbReference>
<dbReference type="PANTHER" id="PTHR44936:SF9">
    <property type="entry name" value="SENSOR PROTEIN CREC"/>
    <property type="match status" value="1"/>
</dbReference>
<evidence type="ECO:0000256" key="12">
    <source>
        <dbReference type="ARBA" id="ARBA00023012"/>
    </source>
</evidence>
<keyword evidence="7 14" id="KW-0812">Transmembrane</keyword>
<dbReference type="EMBL" id="BOOH01000017">
    <property type="protein sequence ID" value="GIH75691.1"/>
    <property type="molecule type" value="Genomic_DNA"/>
</dbReference>
<feature type="domain" description="Histidine kinase" evidence="15">
    <location>
        <begin position="227"/>
        <end position="424"/>
    </location>
</feature>
<dbReference type="PANTHER" id="PTHR44936">
    <property type="entry name" value="SENSOR PROTEIN CREC"/>
    <property type="match status" value="1"/>
</dbReference>
<dbReference type="Gene3D" id="3.30.565.10">
    <property type="entry name" value="Histidine kinase-like ATPase, C-terminal domain"/>
    <property type="match status" value="1"/>
</dbReference>
<dbReference type="Gene3D" id="1.10.287.130">
    <property type="match status" value="1"/>
</dbReference>
<feature type="compositionally biased region" description="Basic and acidic residues" evidence="13">
    <location>
        <begin position="431"/>
        <end position="442"/>
    </location>
</feature>
<keyword evidence="11 14" id="KW-1133">Transmembrane helix</keyword>
<keyword evidence="14" id="KW-0472">Membrane</keyword>
<evidence type="ECO:0000259" key="15">
    <source>
        <dbReference type="PROSITE" id="PS50109"/>
    </source>
</evidence>
<evidence type="ECO:0000256" key="6">
    <source>
        <dbReference type="ARBA" id="ARBA00022679"/>
    </source>
</evidence>
<feature type="transmembrane region" description="Helical" evidence="14">
    <location>
        <begin position="142"/>
        <end position="162"/>
    </location>
</feature>
<evidence type="ECO:0000256" key="7">
    <source>
        <dbReference type="ARBA" id="ARBA00022692"/>
    </source>
</evidence>
<dbReference type="Pfam" id="PF02518">
    <property type="entry name" value="HATPase_c"/>
    <property type="match status" value="1"/>
</dbReference>
<evidence type="ECO:0000256" key="14">
    <source>
        <dbReference type="SAM" id="Phobius"/>
    </source>
</evidence>
<evidence type="ECO:0000256" key="2">
    <source>
        <dbReference type="ARBA" id="ARBA00004651"/>
    </source>
</evidence>
<keyword evidence="8" id="KW-0547">Nucleotide-binding</keyword>
<evidence type="ECO:0000256" key="10">
    <source>
        <dbReference type="ARBA" id="ARBA00022840"/>
    </source>
</evidence>
<dbReference type="RefSeq" id="WP_203890349.1">
    <property type="nucleotide sequence ID" value="NZ_BOOH01000017.1"/>
</dbReference>
<evidence type="ECO:0000313" key="18">
    <source>
        <dbReference type="Proteomes" id="UP000616724"/>
    </source>
</evidence>
<comment type="catalytic activity">
    <reaction evidence="1">
        <text>ATP + protein L-histidine = ADP + protein N-phospho-L-histidine.</text>
        <dbReference type="EC" id="2.7.13.3"/>
    </reaction>
</comment>
<dbReference type="EC" id="2.7.13.3" evidence="3"/>
<dbReference type="InterPro" id="IPR003660">
    <property type="entry name" value="HAMP_dom"/>
</dbReference>
<dbReference type="PROSITE" id="PS50885">
    <property type="entry name" value="HAMP"/>
    <property type="match status" value="1"/>
</dbReference>
<keyword evidence="9 17" id="KW-0418">Kinase</keyword>
<keyword evidence="18" id="KW-1185">Reference proteome</keyword>
<comment type="subcellular location">
    <subcellularLocation>
        <location evidence="2">Cell membrane</location>
        <topology evidence="2">Multi-pass membrane protein</topology>
    </subcellularLocation>
</comment>
<dbReference type="SUPFAM" id="SSF158472">
    <property type="entry name" value="HAMP domain-like"/>
    <property type="match status" value="1"/>
</dbReference>
<protein>
    <recommendedName>
        <fullName evidence="3">histidine kinase</fullName>
        <ecNumber evidence="3">2.7.13.3</ecNumber>
    </recommendedName>
</protein>
<comment type="caution">
    <text evidence="17">The sequence shown here is derived from an EMBL/GenBank/DDBJ whole genome shotgun (WGS) entry which is preliminary data.</text>
</comment>
<dbReference type="GO" id="GO:0005524">
    <property type="term" value="F:ATP binding"/>
    <property type="evidence" value="ECO:0007669"/>
    <property type="project" value="UniProtKB-KW"/>
</dbReference>
<evidence type="ECO:0000256" key="11">
    <source>
        <dbReference type="ARBA" id="ARBA00022989"/>
    </source>
</evidence>
<keyword evidence="6" id="KW-0808">Transferase</keyword>
<dbReference type="InterPro" id="IPR005467">
    <property type="entry name" value="His_kinase_dom"/>
</dbReference>
<evidence type="ECO:0000256" key="8">
    <source>
        <dbReference type="ARBA" id="ARBA00022741"/>
    </source>
</evidence>
<dbReference type="Pfam" id="PF00512">
    <property type="entry name" value="HisKA"/>
    <property type="match status" value="1"/>
</dbReference>
<reference evidence="17 18" key="1">
    <citation type="submission" date="2021-01" db="EMBL/GenBank/DDBJ databases">
        <title>Whole genome shotgun sequence of Planobispora longispora NBRC 13918.</title>
        <authorList>
            <person name="Komaki H."/>
            <person name="Tamura T."/>
        </authorList>
    </citation>
    <scope>NUCLEOTIDE SEQUENCE [LARGE SCALE GENOMIC DNA]</scope>
    <source>
        <strain evidence="17 18">NBRC 13918</strain>
    </source>
</reference>
<dbReference type="SMART" id="SM00304">
    <property type="entry name" value="HAMP"/>
    <property type="match status" value="1"/>
</dbReference>
<evidence type="ECO:0000256" key="13">
    <source>
        <dbReference type="SAM" id="MobiDB-lite"/>
    </source>
</evidence>
<accession>A0A8J3W5B5</accession>
<dbReference type="CDD" id="cd00082">
    <property type="entry name" value="HisKA"/>
    <property type="match status" value="1"/>
</dbReference>
<dbReference type="InterPro" id="IPR003594">
    <property type="entry name" value="HATPase_dom"/>
</dbReference>
<dbReference type="InterPro" id="IPR036097">
    <property type="entry name" value="HisK_dim/P_sf"/>
</dbReference>
<name>A0A8J3W5B5_9ACTN</name>
<dbReference type="InterPro" id="IPR003661">
    <property type="entry name" value="HisK_dim/P_dom"/>
</dbReference>
<dbReference type="InterPro" id="IPR036890">
    <property type="entry name" value="HATPase_C_sf"/>
</dbReference>
<dbReference type="GO" id="GO:0000155">
    <property type="term" value="F:phosphorelay sensor kinase activity"/>
    <property type="evidence" value="ECO:0007669"/>
    <property type="project" value="InterPro"/>
</dbReference>
<organism evidence="17 18">
    <name type="scientific">Planobispora longispora</name>
    <dbReference type="NCBI Taxonomy" id="28887"/>
    <lineage>
        <taxon>Bacteria</taxon>
        <taxon>Bacillati</taxon>
        <taxon>Actinomycetota</taxon>
        <taxon>Actinomycetes</taxon>
        <taxon>Streptosporangiales</taxon>
        <taxon>Streptosporangiaceae</taxon>
        <taxon>Planobispora</taxon>
    </lineage>
</organism>
<dbReference type="SMART" id="SM00387">
    <property type="entry name" value="HATPase_c"/>
    <property type="match status" value="1"/>
</dbReference>
<proteinExistence type="predicted"/>